<gene>
    <name evidence="9" type="primary">rhaS</name>
    <name evidence="9" type="ORF">RxyAA322_10160</name>
</gene>
<comment type="subcellular location">
    <subcellularLocation>
        <location evidence="1">Cell envelope</location>
    </subcellularLocation>
</comment>
<dbReference type="SUPFAM" id="SSF53822">
    <property type="entry name" value="Periplasmic binding protein-like I"/>
    <property type="match status" value="1"/>
</dbReference>
<dbReference type="OrthoDB" id="9781890at2"/>
<feature type="chain" id="PRO_5038765591" description="Autoinducer 2-binding protein LsrB" evidence="7">
    <location>
        <begin position="25"/>
        <end position="344"/>
    </location>
</feature>
<dbReference type="InterPro" id="IPR025997">
    <property type="entry name" value="SBP_2_dom"/>
</dbReference>
<evidence type="ECO:0000259" key="8">
    <source>
        <dbReference type="Pfam" id="PF13407"/>
    </source>
</evidence>
<comment type="function">
    <text evidence="6">Part of the ABC transporter complex LsrABCD involved in autoinducer 2 (AI-2) import. Binds AI-2 and delivers it to the LsrC and LsrD permeases.</text>
</comment>
<evidence type="ECO:0000256" key="6">
    <source>
        <dbReference type="ARBA" id="ARBA00025060"/>
    </source>
</evidence>
<dbReference type="Proteomes" id="UP000318065">
    <property type="component" value="Chromosome"/>
</dbReference>
<evidence type="ECO:0000256" key="4">
    <source>
        <dbReference type="ARBA" id="ARBA00022729"/>
    </source>
</evidence>
<keyword evidence="10" id="KW-1185">Reference proteome</keyword>
<dbReference type="InterPro" id="IPR028082">
    <property type="entry name" value="Peripla_BP_I"/>
</dbReference>
<sequence>MNGFSGKRGAARALLLLAVLGLLAACGVGQQPQQGGEQGGGEGPNKICMMPKLVGIPYFNAAEKGAREAARELDVDLVYDGPTEALAADQVEFIEQFIQQQCDAITVAANDPDALAPAMKKAREAGIATGAWDADVAEDARDVFVNQATFQAIGYELVDVMAEQTGGKGKFLVVTGSLTAPNQNAWLKEMRERMRQKYPQMEIASVQPGEEDLQKGIDITKDYLRANPDTAGVFGITSVALPGAAEAVQQMGLEGEVAVTGLSTPNDMKPYVRSGVVEKFVLWNPVDLGYLAVYVANAQIEGNLPESGTFEAGRLGEVKMLAPDEVLLGPPLVFTRENIDEYDF</sequence>
<dbReference type="PANTHER" id="PTHR30036">
    <property type="entry name" value="D-XYLOSE-BINDING PERIPLASMIC PROTEIN"/>
    <property type="match status" value="1"/>
</dbReference>
<dbReference type="InterPro" id="IPR050555">
    <property type="entry name" value="Bact_Solute-Bind_Prot2"/>
</dbReference>
<dbReference type="GO" id="GO:0030288">
    <property type="term" value="C:outer membrane-bounded periplasmic space"/>
    <property type="evidence" value="ECO:0007669"/>
    <property type="project" value="TreeGrafter"/>
</dbReference>
<evidence type="ECO:0000256" key="1">
    <source>
        <dbReference type="ARBA" id="ARBA00004196"/>
    </source>
</evidence>
<accession>A0A510HGQ4</accession>
<dbReference type="GO" id="GO:0030246">
    <property type="term" value="F:carbohydrate binding"/>
    <property type="evidence" value="ECO:0007669"/>
    <property type="project" value="TreeGrafter"/>
</dbReference>
<dbReference type="EMBL" id="AP019791">
    <property type="protein sequence ID" value="BBL79162.1"/>
    <property type="molecule type" value="Genomic_DNA"/>
</dbReference>
<protein>
    <recommendedName>
        <fullName evidence="3">Autoinducer 2-binding protein LsrB</fullName>
    </recommendedName>
</protein>
<evidence type="ECO:0000256" key="5">
    <source>
        <dbReference type="ARBA" id="ARBA00022764"/>
    </source>
</evidence>
<keyword evidence="5" id="KW-0574">Periplasm</keyword>
<feature type="domain" description="Periplasmic binding protein" evidence="8">
    <location>
        <begin position="47"/>
        <end position="303"/>
    </location>
</feature>
<reference evidence="9" key="1">
    <citation type="journal article" date="2019" name="Microbiol. Resour. Announc.">
        <title>Complete Genome Sequence of Rubrobacter xylanophilus Strain AA3-22, Isolated from Arima Onsen in Japan.</title>
        <authorList>
            <person name="Tomariguchi N."/>
            <person name="Miyazaki K."/>
        </authorList>
    </citation>
    <scope>NUCLEOTIDE SEQUENCE [LARGE SCALE GENOMIC DNA]</scope>
    <source>
        <strain evidence="9">AA3-22</strain>
    </source>
</reference>
<keyword evidence="4 7" id="KW-0732">Signal</keyword>
<name>A0A510HGQ4_9ACTN</name>
<dbReference type="PROSITE" id="PS51257">
    <property type="entry name" value="PROKAR_LIPOPROTEIN"/>
    <property type="match status" value="1"/>
</dbReference>
<dbReference type="PANTHER" id="PTHR30036:SF8">
    <property type="entry name" value="ABC-TYPE SUGAR TRANSPORT SYSTEM PERIPLASMIC COMPONENT-LIKE PROTEIN"/>
    <property type="match status" value="1"/>
</dbReference>
<dbReference type="AlphaFoldDB" id="A0A510HGQ4"/>
<dbReference type="Gene3D" id="3.40.50.2300">
    <property type="match status" value="2"/>
</dbReference>
<dbReference type="CDD" id="cd20003">
    <property type="entry name" value="PBP1_LsrB_Quorum_Sensing"/>
    <property type="match status" value="1"/>
</dbReference>
<evidence type="ECO:0000313" key="10">
    <source>
        <dbReference type="Proteomes" id="UP000318065"/>
    </source>
</evidence>
<organism evidence="9 10">
    <name type="scientific">Rubrobacter xylanophilus</name>
    <dbReference type="NCBI Taxonomy" id="49319"/>
    <lineage>
        <taxon>Bacteria</taxon>
        <taxon>Bacillati</taxon>
        <taxon>Actinomycetota</taxon>
        <taxon>Rubrobacteria</taxon>
        <taxon>Rubrobacterales</taxon>
        <taxon>Rubrobacteraceae</taxon>
        <taxon>Rubrobacter</taxon>
    </lineage>
</organism>
<dbReference type="RefSeq" id="WP_143527205.1">
    <property type="nucleotide sequence ID" value="NZ_AP019791.1"/>
</dbReference>
<feature type="signal peptide" evidence="7">
    <location>
        <begin position="1"/>
        <end position="24"/>
    </location>
</feature>
<dbReference type="Pfam" id="PF13407">
    <property type="entry name" value="Peripla_BP_4"/>
    <property type="match status" value="1"/>
</dbReference>
<evidence type="ECO:0000313" key="9">
    <source>
        <dbReference type="EMBL" id="BBL79162.1"/>
    </source>
</evidence>
<dbReference type="InterPro" id="IPR030159">
    <property type="entry name" value="LsrB"/>
</dbReference>
<dbReference type="GO" id="GO:0043190">
    <property type="term" value="C:ATP-binding cassette (ABC) transporter complex"/>
    <property type="evidence" value="ECO:0007669"/>
    <property type="project" value="InterPro"/>
</dbReference>
<evidence type="ECO:0000256" key="2">
    <source>
        <dbReference type="ARBA" id="ARBA00011262"/>
    </source>
</evidence>
<evidence type="ECO:0000256" key="3">
    <source>
        <dbReference type="ARBA" id="ARBA00014452"/>
    </source>
</evidence>
<comment type="subunit">
    <text evidence="2">The complex is composed of two ATP-binding proteins (LsrA), two transmembrane proteins (LsrC and LsrD) and a solute-binding protein (LsrB).</text>
</comment>
<evidence type="ECO:0000256" key="7">
    <source>
        <dbReference type="SAM" id="SignalP"/>
    </source>
</evidence>
<proteinExistence type="predicted"/>